<gene>
    <name evidence="1" type="ORF">FB45DRAFT_1122058</name>
</gene>
<sequence length="242" mass="25200">MLATSYAMRAKKSAAMTATSSSESAATMSQHVTLLPPPAATTDAHIDAAVDAIDANLVPPPPPLPLSLTPFAANSAAPAAAGSSLHHGEGRYEVVRTLIIIREPSRTTAADCRQGVTGGTFWGPVLKYLVLWKCNGARRGLKDKTVSSHEALPGTPGASAALLADLGVGRRRAGALHGSLSYYGPMERSLKPAREKSVILILFLARSPPPRLEPGRPLFPCLLTYSVALAGASSNGNDPCMV</sequence>
<dbReference type="Proteomes" id="UP001221142">
    <property type="component" value="Unassembled WGS sequence"/>
</dbReference>
<dbReference type="AlphaFoldDB" id="A0AAD7B563"/>
<evidence type="ECO:0000313" key="1">
    <source>
        <dbReference type="EMBL" id="KAJ7610139.1"/>
    </source>
</evidence>
<dbReference type="EMBL" id="JARKIF010000036">
    <property type="protein sequence ID" value="KAJ7610139.1"/>
    <property type="molecule type" value="Genomic_DNA"/>
</dbReference>
<evidence type="ECO:0000313" key="2">
    <source>
        <dbReference type="Proteomes" id="UP001221142"/>
    </source>
</evidence>
<comment type="caution">
    <text evidence="1">The sequence shown here is derived from an EMBL/GenBank/DDBJ whole genome shotgun (WGS) entry which is preliminary data.</text>
</comment>
<keyword evidence="2" id="KW-1185">Reference proteome</keyword>
<name>A0AAD7B563_9AGAR</name>
<reference evidence="1" key="1">
    <citation type="submission" date="2023-03" db="EMBL/GenBank/DDBJ databases">
        <title>Massive genome expansion in bonnet fungi (Mycena s.s.) driven by repeated elements and novel gene families across ecological guilds.</title>
        <authorList>
            <consortium name="Lawrence Berkeley National Laboratory"/>
            <person name="Harder C.B."/>
            <person name="Miyauchi S."/>
            <person name="Viragh M."/>
            <person name="Kuo A."/>
            <person name="Thoen E."/>
            <person name="Andreopoulos B."/>
            <person name="Lu D."/>
            <person name="Skrede I."/>
            <person name="Drula E."/>
            <person name="Henrissat B."/>
            <person name="Morin E."/>
            <person name="Kohler A."/>
            <person name="Barry K."/>
            <person name="LaButti K."/>
            <person name="Morin E."/>
            <person name="Salamov A."/>
            <person name="Lipzen A."/>
            <person name="Mereny Z."/>
            <person name="Hegedus B."/>
            <person name="Baldrian P."/>
            <person name="Stursova M."/>
            <person name="Weitz H."/>
            <person name="Taylor A."/>
            <person name="Grigoriev I.V."/>
            <person name="Nagy L.G."/>
            <person name="Martin F."/>
            <person name="Kauserud H."/>
        </authorList>
    </citation>
    <scope>NUCLEOTIDE SEQUENCE</scope>
    <source>
        <strain evidence="1">9284</strain>
    </source>
</reference>
<proteinExistence type="predicted"/>
<accession>A0AAD7B563</accession>
<protein>
    <submittedName>
        <fullName evidence="1">Uncharacterized protein</fullName>
    </submittedName>
</protein>
<organism evidence="1 2">
    <name type="scientific">Roridomyces roridus</name>
    <dbReference type="NCBI Taxonomy" id="1738132"/>
    <lineage>
        <taxon>Eukaryota</taxon>
        <taxon>Fungi</taxon>
        <taxon>Dikarya</taxon>
        <taxon>Basidiomycota</taxon>
        <taxon>Agaricomycotina</taxon>
        <taxon>Agaricomycetes</taxon>
        <taxon>Agaricomycetidae</taxon>
        <taxon>Agaricales</taxon>
        <taxon>Marasmiineae</taxon>
        <taxon>Mycenaceae</taxon>
        <taxon>Roridomyces</taxon>
    </lineage>
</organism>